<dbReference type="Proteomes" id="UP000187012">
    <property type="component" value="Unassembled WGS sequence"/>
</dbReference>
<dbReference type="PANTHER" id="PTHR40079:SF4">
    <property type="entry name" value="GH26 DOMAIN-CONTAINING PROTEIN-RELATED"/>
    <property type="match status" value="1"/>
</dbReference>
<evidence type="ECO:0000256" key="1">
    <source>
        <dbReference type="ARBA" id="ARBA00007754"/>
    </source>
</evidence>
<keyword evidence="3 4" id="KW-0326">Glycosidase</keyword>
<dbReference type="Gene3D" id="3.20.20.80">
    <property type="entry name" value="Glycosidases"/>
    <property type="match status" value="1"/>
</dbReference>
<proteinExistence type="inferred from homology"/>
<evidence type="ECO:0000313" key="6">
    <source>
        <dbReference type="EMBL" id="SIT38642.1"/>
    </source>
</evidence>
<dbReference type="SUPFAM" id="SSF51445">
    <property type="entry name" value="(Trans)glycosidases"/>
    <property type="match status" value="1"/>
</dbReference>
<keyword evidence="7" id="KW-1185">Reference proteome</keyword>
<dbReference type="GO" id="GO:0016985">
    <property type="term" value="F:mannan endo-1,4-beta-mannosidase activity"/>
    <property type="evidence" value="ECO:0007669"/>
    <property type="project" value="InterPro"/>
</dbReference>
<dbReference type="Pfam" id="PF02156">
    <property type="entry name" value="Glyco_hydro_26"/>
    <property type="match status" value="1"/>
</dbReference>
<organism evidence="6 7">
    <name type="scientific">Paraburkholderia ribeironis</name>
    <dbReference type="NCBI Taxonomy" id="1247936"/>
    <lineage>
        <taxon>Bacteria</taxon>
        <taxon>Pseudomonadati</taxon>
        <taxon>Pseudomonadota</taxon>
        <taxon>Betaproteobacteria</taxon>
        <taxon>Burkholderiales</taxon>
        <taxon>Burkholderiaceae</taxon>
        <taxon>Paraburkholderia</taxon>
    </lineage>
</organism>
<accession>A0A1N7RU55</accession>
<sequence length="225" mass="24247">MGYSASGNGPGGDLFSAIANGTYDTSIKGSVDAWAKAGYTTLVYRPGWEFNGNWYPWSVQNSTQLTNFIQAFQHMYTVLHNEAKADGVNLYVEWNPNTGGNQAGGTSTWMDWWPGSSYVDIVAIDSYGYPVNAGANVSDAGSSTDYSIIQSINFANTEGMLWSLTETGGDNSDNFITDLGSVLKNNPVQYNSFVGLWNTTQGGGVEWSAGSEASAYYTTFVTDNP</sequence>
<evidence type="ECO:0000259" key="5">
    <source>
        <dbReference type="PROSITE" id="PS51764"/>
    </source>
</evidence>
<comment type="similarity">
    <text evidence="1 4">Belongs to the glycosyl hydrolase 26 family.</text>
</comment>
<gene>
    <name evidence="6" type="ORF">BN2475_160022</name>
</gene>
<dbReference type="PROSITE" id="PS51764">
    <property type="entry name" value="GH26"/>
    <property type="match status" value="1"/>
</dbReference>
<dbReference type="InterPro" id="IPR000805">
    <property type="entry name" value="Glyco_hydro_26"/>
</dbReference>
<dbReference type="InterPro" id="IPR022790">
    <property type="entry name" value="GH26_dom"/>
</dbReference>
<dbReference type="STRING" id="1247936.BN2475_160022"/>
<protein>
    <recommendedName>
        <fullName evidence="5">GH26 domain-containing protein</fullName>
    </recommendedName>
</protein>
<reference evidence="6 7" key="1">
    <citation type="submission" date="2016-12" db="EMBL/GenBank/DDBJ databases">
        <authorList>
            <person name="Song W.-J."/>
            <person name="Kurnit D.M."/>
        </authorList>
    </citation>
    <scope>NUCLEOTIDE SEQUENCE [LARGE SCALE GENOMIC DNA]</scope>
    <source>
        <strain evidence="6 7">STM7296</strain>
    </source>
</reference>
<dbReference type="AlphaFoldDB" id="A0A1N7RU55"/>
<evidence type="ECO:0000313" key="7">
    <source>
        <dbReference type="Proteomes" id="UP000187012"/>
    </source>
</evidence>
<name>A0A1N7RU55_9BURK</name>
<evidence type="ECO:0000256" key="2">
    <source>
        <dbReference type="ARBA" id="ARBA00022801"/>
    </source>
</evidence>
<keyword evidence="2 4" id="KW-0378">Hydrolase</keyword>
<evidence type="ECO:0000256" key="4">
    <source>
        <dbReference type="PROSITE-ProRule" id="PRU01100"/>
    </source>
</evidence>
<feature type="active site" description="Nucleophile" evidence="4">
    <location>
        <position position="166"/>
    </location>
</feature>
<feature type="domain" description="GH26" evidence="5">
    <location>
        <begin position="1"/>
        <end position="225"/>
    </location>
</feature>
<dbReference type="GO" id="GO:0006080">
    <property type="term" value="P:substituted mannan metabolic process"/>
    <property type="evidence" value="ECO:0007669"/>
    <property type="project" value="InterPro"/>
</dbReference>
<evidence type="ECO:0000256" key="3">
    <source>
        <dbReference type="ARBA" id="ARBA00023295"/>
    </source>
</evidence>
<dbReference type="EMBL" id="CYGX02000016">
    <property type="protein sequence ID" value="SIT38642.1"/>
    <property type="molecule type" value="Genomic_DNA"/>
</dbReference>
<dbReference type="InterPro" id="IPR017853">
    <property type="entry name" value="GH"/>
</dbReference>
<feature type="active site" description="Proton donor" evidence="4">
    <location>
        <position position="49"/>
    </location>
</feature>
<dbReference type="PANTHER" id="PTHR40079">
    <property type="entry name" value="MANNAN ENDO-1,4-BETA-MANNOSIDASE E-RELATED"/>
    <property type="match status" value="1"/>
</dbReference>